<sequence length="68" mass="8290">MEKRVLGEIQSQIALESNTIQIKEEKTYPNENNFWKYLDYSNWIPGEIEIEEEINKDSDWWKRISIKK</sequence>
<dbReference type="EMBL" id="BART01015639">
    <property type="protein sequence ID" value="GAG87085.1"/>
    <property type="molecule type" value="Genomic_DNA"/>
</dbReference>
<evidence type="ECO:0000313" key="1">
    <source>
        <dbReference type="EMBL" id="GAG87085.1"/>
    </source>
</evidence>
<accession>X1AWG3</accession>
<name>X1AWG3_9ZZZZ</name>
<protein>
    <submittedName>
        <fullName evidence="1">Uncharacterized protein</fullName>
    </submittedName>
</protein>
<proteinExistence type="predicted"/>
<reference evidence="1" key="1">
    <citation type="journal article" date="2014" name="Front. Microbiol.">
        <title>High frequency of phylogenetically diverse reductive dehalogenase-homologous genes in deep subseafloor sedimentary metagenomes.</title>
        <authorList>
            <person name="Kawai M."/>
            <person name="Futagami T."/>
            <person name="Toyoda A."/>
            <person name="Takaki Y."/>
            <person name="Nishi S."/>
            <person name="Hori S."/>
            <person name="Arai W."/>
            <person name="Tsubouchi T."/>
            <person name="Morono Y."/>
            <person name="Uchiyama I."/>
            <person name="Ito T."/>
            <person name="Fujiyama A."/>
            <person name="Inagaki F."/>
            <person name="Takami H."/>
        </authorList>
    </citation>
    <scope>NUCLEOTIDE SEQUENCE</scope>
    <source>
        <strain evidence="1">Expedition CK06-06</strain>
    </source>
</reference>
<gene>
    <name evidence="1" type="ORF">S01H4_30318</name>
</gene>
<comment type="caution">
    <text evidence="1">The sequence shown here is derived from an EMBL/GenBank/DDBJ whole genome shotgun (WGS) entry which is preliminary data.</text>
</comment>
<organism evidence="1">
    <name type="scientific">marine sediment metagenome</name>
    <dbReference type="NCBI Taxonomy" id="412755"/>
    <lineage>
        <taxon>unclassified sequences</taxon>
        <taxon>metagenomes</taxon>
        <taxon>ecological metagenomes</taxon>
    </lineage>
</organism>
<dbReference type="AlphaFoldDB" id="X1AWG3"/>